<comment type="caution">
    <text evidence="1">The sequence shown here is derived from an EMBL/GenBank/DDBJ whole genome shotgun (WGS) entry which is preliminary data.</text>
</comment>
<sequence length="37" mass="4445">ALETYNVNVIQTIIDDLFFKLFDLDECKINKLLSEYY</sequence>
<dbReference type="EMBL" id="BARS01018751">
    <property type="protein sequence ID" value="GAF85861.1"/>
    <property type="molecule type" value="Genomic_DNA"/>
</dbReference>
<feature type="non-terminal residue" evidence="1">
    <location>
        <position position="1"/>
    </location>
</feature>
<protein>
    <submittedName>
        <fullName evidence="1">Uncharacterized protein</fullName>
    </submittedName>
</protein>
<name>X0TEX1_9ZZZZ</name>
<evidence type="ECO:0000313" key="1">
    <source>
        <dbReference type="EMBL" id="GAF85861.1"/>
    </source>
</evidence>
<gene>
    <name evidence="1" type="ORF">S01H1_30468</name>
</gene>
<organism evidence="1">
    <name type="scientific">marine sediment metagenome</name>
    <dbReference type="NCBI Taxonomy" id="412755"/>
    <lineage>
        <taxon>unclassified sequences</taxon>
        <taxon>metagenomes</taxon>
        <taxon>ecological metagenomes</taxon>
    </lineage>
</organism>
<dbReference type="AlphaFoldDB" id="X0TEX1"/>
<reference evidence="1" key="1">
    <citation type="journal article" date="2014" name="Front. Microbiol.">
        <title>High frequency of phylogenetically diverse reductive dehalogenase-homologous genes in deep subseafloor sedimentary metagenomes.</title>
        <authorList>
            <person name="Kawai M."/>
            <person name="Futagami T."/>
            <person name="Toyoda A."/>
            <person name="Takaki Y."/>
            <person name="Nishi S."/>
            <person name="Hori S."/>
            <person name="Arai W."/>
            <person name="Tsubouchi T."/>
            <person name="Morono Y."/>
            <person name="Uchiyama I."/>
            <person name="Ito T."/>
            <person name="Fujiyama A."/>
            <person name="Inagaki F."/>
            <person name="Takami H."/>
        </authorList>
    </citation>
    <scope>NUCLEOTIDE SEQUENCE</scope>
    <source>
        <strain evidence="1">Expedition CK06-06</strain>
    </source>
</reference>
<proteinExistence type="predicted"/>
<accession>X0TEX1</accession>